<feature type="compositionally biased region" description="Low complexity" evidence="1">
    <location>
        <begin position="114"/>
        <end position="139"/>
    </location>
</feature>
<dbReference type="AlphaFoldDB" id="A0A2M7RJK8"/>
<evidence type="ECO:0000313" key="3">
    <source>
        <dbReference type="Proteomes" id="UP000230779"/>
    </source>
</evidence>
<protein>
    <submittedName>
        <fullName evidence="2">Uncharacterized protein</fullName>
    </submittedName>
</protein>
<name>A0A2M7RJK8_9BACT</name>
<evidence type="ECO:0000313" key="2">
    <source>
        <dbReference type="EMBL" id="PIY96938.1"/>
    </source>
</evidence>
<reference evidence="2 3" key="1">
    <citation type="submission" date="2017-09" db="EMBL/GenBank/DDBJ databases">
        <title>Depth-based differentiation of microbial function through sediment-hosted aquifers and enrichment of novel symbionts in the deep terrestrial subsurface.</title>
        <authorList>
            <person name="Probst A.J."/>
            <person name="Ladd B."/>
            <person name="Jarett J.K."/>
            <person name="Geller-Mcgrath D.E."/>
            <person name="Sieber C.M."/>
            <person name="Emerson J.B."/>
            <person name="Anantharaman K."/>
            <person name="Thomas B.C."/>
            <person name="Malmstrom R."/>
            <person name="Stieglmeier M."/>
            <person name="Klingl A."/>
            <person name="Woyke T."/>
            <person name="Ryan C.M."/>
            <person name="Banfield J.F."/>
        </authorList>
    </citation>
    <scope>NUCLEOTIDE SEQUENCE [LARGE SCALE GENOMIC DNA]</scope>
    <source>
        <strain evidence="2">CG_4_10_14_0_8_um_filter_42_10</strain>
    </source>
</reference>
<sequence>MFYKRILLISIFLGIFLLLPVRSEARGPEDCQSGYEWQPMSGVGCVQSDCNDVANAHWSYTSQCVCGSSGSEFEDLSDPNKECYRPADYDACPGCVYACVNLDELCPNEQSQQNSNVNAPKNNNNTNVSLNSNANRNQNKNVNINTSVSNANTSLSTLGATGLTCQDQCSKFLRGKKNAQVITAEGDYPECNCQIDVQDDNGLLTQTISVEGNIETTYTFDPASGSLVSKERFDRREEVEKIRQRLGYRYTESEIDKLLDGEKMKEWFNGQIKNIRTETRIWHPQFWWQHVVAVLDHGFDGNSADFVDVNEYGRCGDSMQWLERNLSQHLSLGDDPDLPGQKHEAMLSITGEKYGNFLNHTSLMIRPAGISNLEWEEIVKELKKLSGGTEDNPGIPPNNLQSIDSRLLDAKVLDPYKKELTTVREFIRGWSYIRIS</sequence>
<dbReference type="EMBL" id="PFMD01000024">
    <property type="protein sequence ID" value="PIY96938.1"/>
    <property type="molecule type" value="Genomic_DNA"/>
</dbReference>
<proteinExistence type="predicted"/>
<evidence type="ECO:0000256" key="1">
    <source>
        <dbReference type="SAM" id="MobiDB-lite"/>
    </source>
</evidence>
<accession>A0A2M7RJK8</accession>
<organism evidence="2 3">
    <name type="scientific">Candidatus Kerfeldbacteria bacterium CG_4_10_14_0_8_um_filter_42_10</name>
    <dbReference type="NCBI Taxonomy" id="2014248"/>
    <lineage>
        <taxon>Bacteria</taxon>
        <taxon>Candidatus Kerfeldiibacteriota</taxon>
    </lineage>
</organism>
<feature type="region of interest" description="Disordered" evidence="1">
    <location>
        <begin position="111"/>
        <end position="139"/>
    </location>
</feature>
<comment type="caution">
    <text evidence="2">The sequence shown here is derived from an EMBL/GenBank/DDBJ whole genome shotgun (WGS) entry which is preliminary data.</text>
</comment>
<gene>
    <name evidence="2" type="ORF">COY66_02080</name>
</gene>
<dbReference type="Proteomes" id="UP000230779">
    <property type="component" value="Unassembled WGS sequence"/>
</dbReference>